<dbReference type="PANTHER" id="PTHR23513:SF6">
    <property type="entry name" value="MAJOR FACILITATOR SUPERFAMILY ASSOCIATED DOMAIN-CONTAINING PROTEIN"/>
    <property type="match status" value="1"/>
</dbReference>
<accession>A0ABM9MPX2</accession>
<gene>
    <name evidence="9" type="ORF">R53137_KAKDMLNK_00365</name>
</gene>
<name>A0ABM9MPX2_9LACO</name>
<dbReference type="PANTHER" id="PTHR23513">
    <property type="entry name" value="INTEGRAL MEMBRANE EFFLUX PROTEIN-RELATED"/>
    <property type="match status" value="1"/>
</dbReference>
<keyword evidence="2" id="KW-0813">Transport</keyword>
<keyword evidence="4 7" id="KW-0812">Transmembrane</keyword>
<feature type="transmembrane region" description="Helical" evidence="7">
    <location>
        <begin position="41"/>
        <end position="62"/>
    </location>
</feature>
<feature type="transmembrane region" description="Helical" evidence="7">
    <location>
        <begin position="372"/>
        <end position="396"/>
    </location>
</feature>
<feature type="transmembrane region" description="Helical" evidence="7">
    <location>
        <begin position="218"/>
        <end position="236"/>
    </location>
</feature>
<evidence type="ECO:0000256" key="1">
    <source>
        <dbReference type="ARBA" id="ARBA00004651"/>
    </source>
</evidence>
<dbReference type="SUPFAM" id="SSF103473">
    <property type="entry name" value="MFS general substrate transporter"/>
    <property type="match status" value="1"/>
</dbReference>
<evidence type="ECO:0000256" key="6">
    <source>
        <dbReference type="ARBA" id="ARBA00023136"/>
    </source>
</evidence>
<dbReference type="EMBL" id="CAUZLT010000001">
    <property type="protein sequence ID" value="CAK1231291.1"/>
    <property type="molecule type" value="Genomic_DNA"/>
</dbReference>
<keyword evidence="10" id="KW-1185">Reference proteome</keyword>
<proteinExistence type="predicted"/>
<dbReference type="CDD" id="cd06173">
    <property type="entry name" value="MFS_MefA_like"/>
    <property type="match status" value="1"/>
</dbReference>
<feature type="transmembrane region" description="Helical" evidence="7">
    <location>
        <begin position="349"/>
        <end position="366"/>
    </location>
</feature>
<evidence type="ECO:0000256" key="4">
    <source>
        <dbReference type="ARBA" id="ARBA00022692"/>
    </source>
</evidence>
<evidence type="ECO:0000256" key="3">
    <source>
        <dbReference type="ARBA" id="ARBA00022475"/>
    </source>
</evidence>
<comment type="subcellular location">
    <subcellularLocation>
        <location evidence="1">Cell membrane</location>
        <topology evidence="1">Multi-pass membrane protein</topology>
    </subcellularLocation>
</comment>
<feature type="transmembrane region" description="Helical" evidence="7">
    <location>
        <begin position="101"/>
        <end position="118"/>
    </location>
</feature>
<dbReference type="Proteomes" id="UP001314262">
    <property type="component" value="Unassembled WGS sequence"/>
</dbReference>
<dbReference type="InterPro" id="IPR036259">
    <property type="entry name" value="MFS_trans_sf"/>
</dbReference>
<evidence type="ECO:0000259" key="8">
    <source>
        <dbReference type="PROSITE" id="PS50850"/>
    </source>
</evidence>
<keyword evidence="6 7" id="KW-0472">Membrane</keyword>
<comment type="caution">
    <text evidence="9">The sequence shown here is derived from an EMBL/GenBank/DDBJ whole genome shotgun (WGS) entry which is preliminary data.</text>
</comment>
<organism evidence="9 10">
    <name type="scientific">Fructobacillus tropaeoli</name>
    <dbReference type="NCBI Taxonomy" id="709323"/>
    <lineage>
        <taxon>Bacteria</taxon>
        <taxon>Bacillati</taxon>
        <taxon>Bacillota</taxon>
        <taxon>Bacilli</taxon>
        <taxon>Lactobacillales</taxon>
        <taxon>Lactobacillaceae</taxon>
        <taxon>Fructobacillus</taxon>
    </lineage>
</organism>
<evidence type="ECO:0000256" key="5">
    <source>
        <dbReference type="ARBA" id="ARBA00022989"/>
    </source>
</evidence>
<protein>
    <submittedName>
        <fullName evidence="9">MFS family (AraJ)</fullName>
    </submittedName>
</protein>
<feature type="domain" description="Major facilitator superfamily (MFS) profile" evidence="8">
    <location>
        <begin position="8"/>
        <end position="399"/>
    </location>
</feature>
<feature type="transmembrane region" description="Helical" evidence="7">
    <location>
        <begin position="139"/>
        <end position="163"/>
    </location>
</feature>
<evidence type="ECO:0000313" key="10">
    <source>
        <dbReference type="Proteomes" id="UP001314262"/>
    </source>
</evidence>
<dbReference type="Gene3D" id="1.20.1250.20">
    <property type="entry name" value="MFS general substrate transporter like domains"/>
    <property type="match status" value="1"/>
</dbReference>
<sequence>MLSFQKKSFHLLWLSFLVSTLGDWMYRLALPIIVLSKTGSAYHAATAFGISFIPWVLFSLIGGVLADSYSKRKILVVGNIFASIFSCFLLFTLSIKNINFTFLYLVVFLLASVDPLIHPSFQSIIPEIIKRDDYVKANALIQTIDNTLTILGPLAGGSVIMLIGGINALWFDTFSFILSACILYALPKTEKGHTKKMTLNTIKKDILDGVKYSFQQKVIFSGSLMFFMTNFALNMFEANYIFYMTKALGYPLIDATIALSIGGVGALIAGPVSSLIVERFRSGVLLSISTVLAGLSTLLLLINTNYIYIGVILGLVSFFGTINVITYFTLRQRTVPSDQLGRVVSVTRMVSYASIPVGSWFGGLLLNQGVSMAWVILIAGVLRASAGVGAAVSPLAHEK</sequence>
<keyword evidence="5 7" id="KW-1133">Transmembrane helix</keyword>
<feature type="transmembrane region" description="Helical" evidence="7">
    <location>
        <begin position="74"/>
        <end position="95"/>
    </location>
</feature>
<evidence type="ECO:0000313" key="9">
    <source>
        <dbReference type="EMBL" id="CAK1231291.1"/>
    </source>
</evidence>
<dbReference type="InterPro" id="IPR011701">
    <property type="entry name" value="MFS"/>
</dbReference>
<feature type="transmembrane region" description="Helical" evidence="7">
    <location>
        <begin position="256"/>
        <end position="277"/>
    </location>
</feature>
<reference evidence="9 10" key="1">
    <citation type="submission" date="2023-10" db="EMBL/GenBank/DDBJ databases">
        <authorList>
            <person name="Botero Cardona J."/>
        </authorList>
    </citation>
    <scope>NUCLEOTIDE SEQUENCE [LARGE SCALE GENOMIC DNA]</scope>
    <source>
        <strain evidence="9 10">R-53137</strain>
    </source>
</reference>
<evidence type="ECO:0000256" key="7">
    <source>
        <dbReference type="SAM" id="Phobius"/>
    </source>
</evidence>
<feature type="transmembrane region" description="Helical" evidence="7">
    <location>
        <begin position="12"/>
        <end position="35"/>
    </location>
</feature>
<dbReference type="InterPro" id="IPR020846">
    <property type="entry name" value="MFS_dom"/>
</dbReference>
<evidence type="ECO:0000256" key="2">
    <source>
        <dbReference type="ARBA" id="ARBA00022448"/>
    </source>
</evidence>
<dbReference type="RefSeq" id="WP_338348927.1">
    <property type="nucleotide sequence ID" value="NZ_CAUZLT010000001.1"/>
</dbReference>
<feature type="transmembrane region" description="Helical" evidence="7">
    <location>
        <begin position="308"/>
        <end position="328"/>
    </location>
</feature>
<feature type="transmembrane region" description="Helical" evidence="7">
    <location>
        <begin position="284"/>
        <end position="302"/>
    </location>
</feature>
<dbReference type="PROSITE" id="PS50850">
    <property type="entry name" value="MFS"/>
    <property type="match status" value="1"/>
</dbReference>
<keyword evidence="3" id="KW-1003">Cell membrane</keyword>
<dbReference type="Pfam" id="PF07690">
    <property type="entry name" value="MFS_1"/>
    <property type="match status" value="1"/>
</dbReference>